<dbReference type="Gene3D" id="3.40.50.720">
    <property type="entry name" value="NAD(P)-binding Rossmann-like Domain"/>
    <property type="match status" value="1"/>
</dbReference>
<comment type="similarity">
    <text evidence="1">Belongs to the NAD(P)-dependent epimerase/dehydratase family.</text>
</comment>
<evidence type="ECO:0000256" key="1">
    <source>
        <dbReference type="ARBA" id="ARBA00007637"/>
    </source>
</evidence>
<dbReference type="InterPro" id="IPR036291">
    <property type="entry name" value="NAD(P)-bd_dom_sf"/>
</dbReference>
<sequence length="318" mass="35994">MTIQQANYLVLGATGSIGYAFAMELLKRGERVTVLVRDGSKAAKLFGQAPNLLVAEGDAQDLELMKRLGRQATHIFHGINYPYNKWEGNMERVTQNVIVAASQNHATILFPGNVYNYGNIKTEITEDTPMEPGTKKGAIRVMLEQMLQQAAAEGKCRVLVLRLPDFWGPNVLNEGIAPIFRAALKGEAMPWLVRNDIPHQLVYTPDAARVFYELVQLQPQEPYALYNYGGEVMPSIKAWQAQLASIAGNKPRHRLYSKTFISIMGLFIPVLRELKEMLYLFENTILLNDDKLHRVLPQFTETPMQQAMQETLAWFRKN</sequence>
<gene>
    <name evidence="4" type="ORF">ACFSKP_18695</name>
</gene>
<dbReference type="Proteomes" id="UP001597374">
    <property type="component" value="Unassembled WGS sequence"/>
</dbReference>
<evidence type="ECO:0000256" key="2">
    <source>
        <dbReference type="SAM" id="Phobius"/>
    </source>
</evidence>
<keyword evidence="5" id="KW-1185">Reference proteome</keyword>
<comment type="caution">
    <text evidence="4">The sequence shown here is derived from an EMBL/GenBank/DDBJ whole genome shotgun (WGS) entry which is preliminary data.</text>
</comment>
<organism evidence="4 5">
    <name type="scientific">Pontibacter ruber</name>
    <dbReference type="NCBI Taxonomy" id="1343895"/>
    <lineage>
        <taxon>Bacteria</taxon>
        <taxon>Pseudomonadati</taxon>
        <taxon>Bacteroidota</taxon>
        <taxon>Cytophagia</taxon>
        <taxon>Cytophagales</taxon>
        <taxon>Hymenobacteraceae</taxon>
        <taxon>Pontibacter</taxon>
    </lineage>
</organism>
<proteinExistence type="inferred from homology"/>
<dbReference type="SUPFAM" id="SSF51735">
    <property type="entry name" value="NAD(P)-binding Rossmann-fold domains"/>
    <property type="match status" value="1"/>
</dbReference>
<feature type="transmembrane region" description="Helical" evidence="2">
    <location>
        <begin position="6"/>
        <end position="26"/>
    </location>
</feature>
<accession>A0ABW5D1X6</accession>
<dbReference type="InterPro" id="IPR001509">
    <property type="entry name" value="Epimerase_deHydtase"/>
</dbReference>
<evidence type="ECO:0000259" key="3">
    <source>
        <dbReference type="Pfam" id="PF01370"/>
    </source>
</evidence>
<feature type="domain" description="NAD-dependent epimerase/dehydratase" evidence="3">
    <location>
        <begin position="9"/>
        <end position="217"/>
    </location>
</feature>
<dbReference type="PANTHER" id="PTHR43000">
    <property type="entry name" value="DTDP-D-GLUCOSE 4,6-DEHYDRATASE-RELATED"/>
    <property type="match status" value="1"/>
</dbReference>
<evidence type="ECO:0000313" key="4">
    <source>
        <dbReference type="EMBL" id="MFD2248303.1"/>
    </source>
</evidence>
<keyword evidence="2" id="KW-1133">Transmembrane helix</keyword>
<dbReference type="Pfam" id="PF01370">
    <property type="entry name" value="Epimerase"/>
    <property type="match status" value="1"/>
</dbReference>
<protein>
    <submittedName>
        <fullName evidence="4">NAD-dependent epimerase/dehydratase family protein</fullName>
    </submittedName>
</protein>
<dbReference type="RefSeq" id="WP_250431770.1">
    <property type="nucleotide sequence ID" value="NZ_JALPRR010000004.1"/>
</dbReference>
<dbReference type="EMBL" id="JBHUIM010000003">
    <property type="protein sequence ID" value="MFD2248303.1"/>
    <property type="molecule type" value="Genomic_DNA"/>
</dbReference>
<name>A0ABW5D1X6_9BACT</name>
<evidence type="ECO:0000313" key="5">
    <source>
        <dbReference type="Proteomes" id="UP001597374"/>
    </source>
</evidence>
<keyword evidence="2" id="KW-0812">Transmembrane</keyword>
<reference evidence="5" key="1">
    <citation type="journal article" date="2019" name="Int. J. Syst. Evol. Microbiol.">
        <title>The Global Catalogue of Microorganisms (GCM) 10K type strain sequencing project: providing services to taxonomists for standard genome sequencing and annotation.</title>
        <authorList>
            <consortium name="The Broad Institute Genomics Platform"/>
            <consortium name="The Broad Institute Genome Sequencing Center for Infectious Disease"/>
            <person name="Wu L."/>
            <person name="Ma J."/>
        </authorList>
    </citation>
    <scope>NUCLEOTIDE SEQUENCE [LARGE SCALE GENOMIC DNA]</scope>
    <source>
        <strain evidence="5">CGMCC 4.1782</strain>
    </source>
</reference>
<keyword evidence="2" id="KW-0472">Membrane</keyword>